<dbReference type="InterPro" id="IPR028082">
    <property type="entry name" value="Peripla_BP_I"/>
</dbReference>
<evidence type="ECO:0000313" key="6">
    <source>
        <dbReference type="Proteomes" id="UP001302696"/>
    </source>
</evidence>
<dbReference type="Gene3D" id="3.40.50.2300">
    <property type="match status" value="2"/>
</dbReference>
<dbReference type="PROSITE" id="PS50932">
    <property type="entry name" value="HTH_LACI_2"/>
    <property type="match status" value="1"/>
</dbReference>
<dbReference type="InterPro" id="IPR000843">
    <property type="entry name" value="HTH_LacI"/>
</dbReference>
<dbReference type="Pfam" id="PF00356">
    <property type="entry name" value="LacI"/>
    <property type="match status" value="1"/>
</dbReference>
<dbReference type="Pfam" id="PF13377">
    <property type="entry name" value="Peripla_BP_3"/>
    <property type="match status" value="1"/>
</dbReference>
<gene>
    <name evidence="5" type="ORF">N6G96_07095</name>
</gene>
<keyword evidence="1" id="KW-0805">Transcription regulation</keyword>
<dbReference type="CDD" id="cd01392">
    <property type="entry name" value="HTH_LacI"/>
    <property type="match status" value="1"/>
</dbReference>
<dbReference type="GO" id="GO:0003677">
    <property type="term" value="F:DNA binding"/>
    <property type="evidence" value="ECO:0007669"/>
    <property type="project" value="UniProtKB-KW"/>
</dbReference>
<evidence type="ECO:0000256" key="3">
    <source>
        <dbReference type="ARBA" id="ARBA00023163"/>
    </source>
</evidence>
<dbReference type="EMBL" id="CP104778">
    <property type="protein sequence ID" value="WPC21056.1"/>
    <property type="molecule type" value="Genomic_DNA"/>
</dbReference>
<evidence type="ECO:0000259" key="4">
    <source>
        <dbReference type="PROSITE" id="PS50932"/>
    </source>
</evidence>
<sequence length="325" mass="37184">MTTIYDIAKLAGTSKSTVSRVVSGNGYVSKEKRENVLKAMHNLNYIPNQTARNLSQQKSNTLGFLVSDYFPLIGEFTSVFIQVARRKGYNVNLYYTQDKQGERNALDLMATKVLDGIFLMTRNNSWSVIESYKAFGPLATWHRVTLPGVYSAYVDHYPIYTMILKRLTKHGYQRIGHVFSSLRDANTQARLQALKDFSRDCPRVEVKWQKHFKKQAMAGEIAAQQWLQAKQPPQAVICYSDYVAAEFIATLRDAGKKVPEDCLVIGTDNSQIAKLVGFPTVDLCFREQAQNSFNYLYNQLHNEKLPITRLNPQWVDWGRFSDLKK</sequence>
<dbReference type="Gene3D" id="1.10.260.40">
    <property type="entry name" value="lambda repressor-like DNA-binding domains"/>
    <property type="match status" value="1"/>
</dbReference>
<dbReference type="SMART" id="SM00354">
    <property type="entry name" value="HTH_LACI"/>
    <property type="match status" value="1"/>
</dbReference>
<organism evidence="5 6">
    <name type="scientific">Pediococcus inopinatus</name>
    <dbReference type="NCBI Taxonomy" id="114090"/>
    <lineage>
        <taxon>Bacteria</taxon>
        <taxon>Bacillati</taxon>
        <taxon>Bacillota</taxon>
        <taxon>Bacilli</taxon>
        <taxon>Lactobacillales</taxon>
        <taxon>Lactobacillaceae</taxon>
        <taxon>Pediococcus</taxon>
    </lineage>
</organism>
<name>A0ABZ0Q278_9LACO</name>
<dbReference type="PANTHER" id="PTHR30146">
    <property type="entry name" value="LACI-RELATED TRANSCRIPTIONAL REPRESSOR"/>
    <property type="match status" value="1"/>
</dbReference>
<dbReference type="RefSeq" id="WP_323707350.1">
    <property type="nucleotide sequence ID" value="NZ_CP104774.1"/>
</dbReference>
<proteinExistence type="predicted"/>
<dbReference type="InterPro" id="IPR010982">
    <property type="entry name" value="Lambda_DNA-bd_dom_sf"/>
</dbReference>
<keyword evidence="2 5" id="KW-0238">DNA-binding</keyword>
<dbReference type="SUPFAM" id="SSF47413">
    <property type="entry name" value="lambda repressor-like DNA-binding domains"/>
    <property type="match status" value="1"/>
</dbReference>
<evidence type="ECO:0000313" key="5">
    <source>
        <dbReference type="EMBL" id="WPC21056.1"/>
    </source>
</evidence>
<dbReference type="SUPFAM" id="SSF53822">
    <property type="entry name" value="Periplasmic binding protein-like I"/>
    <property type="match status" value="1"/>
</dbReference>
<feature type="domain" description="HTH lacI-type" evidence="4">
    <location>
        <begin position="2"/>
        <end position="56"/>
    </location>
</feature>
<dbReference type="InterPro" id="IPR046335">
    <property type="entry name" value="LacI/GalR-like_sensor"/>
</dbReference>
<dbReference type="Proteomes" id="UP001302696">
    <property type="component" value="Chromosome"/>
</dbReference>
<keyword evidence="6" id="KW-1185">Reference proteome</keyword>
<accession>A0ABZ0Q278</accession>
<protein>
    <submittedName>
        <fullName evidence="5">LacI family DNA-binding transcriptional regulator</fullName>
    </submittedName>
</protein>
<dbReference type="PANTHER" id="PTHR30146:SF105">
    <property type="entry name" value="CATABOLITE CONTROL PROTEIN B"/>
    <property type="match status" value="1"/>
</dbReference>
<evidence type="ECO:0000256" key="2">
    <source>
        <dbReference type="ARBA" id="ARBA00023125"/>
    </source>
</evidence>
<reference evidence="6" key="1">
    <citation type="submission" date="2024-06" db="EMBL/GenBank/DDBJ databases">
        <authorList>
            <person name="Chang H.C."/>
            <person name="Mun S.Y."/>
        </authorList>
    </citation>
    <scope>NUCLEOTIDE SEQUENCE [LARGE SCALE GENOMIC DNA]</scope>
    <source>
        <strain evidence="6">KT1</strain>
    </source>
</reference>
<keyword evidence="3" id="KW-0804">Transcription</keyword>
<evidence type="ECO:0000256" key="1">
    <source>
        <dbReference type="ARBA" id="ARBA00023015"/>
    </source>
</evidence>